<evidence type="ECO:0000313" key="5">
    <source>
        <dbReference type="EMBL" id="MCZ4225102.1"/>
    </source>
</evidence>
<dbReference type="Gene3D" id="1.20.120.530">
    <property type="entry name" value="GntR ligand-binding domain-like"/>
    <property type="match status" value="1"/>
</dbReference>
<dbReference type="EMBL" id="JAPWGL010000005">
    <property type="protein sequence ID" value="MCZ4225102.1"/>
    <property type="molecule type" value="Genomic_DNA"/>
</dbReference>
<keyword evidence="2" id="KW-0238">DNA-binding</keyword>
<dbReference type="Pfam" id="PF07729">
    <property type="entry name" value="FCD"/>
    <property type="match status" value="1"/>
</dbReference>
<keyword evidence="3" id="KW-0804">Transcription</keyword>
<feature type="domain" description="HTH gntR-type" evidence="4">
    <location>
        <begin position="8"/>
        <end position="76"/>
    </location>
</feature>
<evidence type="ECO:0000313" key="6">
    <source>
        <dbReference type="Proteomes" id="UP001144341"/>
    </source>
</evidence>
<proteinExistence type="predicted"/>
<evidence type="ECO:0000256" key="2">
    <source>
        <dbReference type="ARBA" id="ARBA00023125"/>
    </source>
</evidence>
<evidence type="ECO:0000256" key="3">
    <source>
        <dbReference type="ARBA" id="ARBA00023163"/>
    </source>
</evidence>
<name>A0ABT4L1P7_9SPHI</name>
<keyword evidence="1" id="KW-0805">Transcription regulation</keyword>
<dbReference type="SUPFAM" id="SSF46785">
    <property type="entry name" value="Winged helix' DNA-binding domain"/>
    <property type="match status" value="1"/>
</dbReference>
<evidence type="ECO:0000256" key="1">
    <source>
        <dbReference type="ARBA" id="ARBA00023015"/>
    </source>
</evidence>
<dbReference type="InterPro" id="IPR036390">
    <property type="entry name" value="WH_DNA-bd_sf"/>
</dbReference>
<dbReference type="SMART" id="SM00895">
    <property type="entry name" value="FCD"/>
    <property type="match status" value="1"/>
</dbReference>
<dbReference type="RefSeq" id="WP_269416762.1">
    <property type="nucleotide sequence ID" value="NZ_JAPWGL010000005.1"/>
</dbReference>
<organism evidence="5 6">
    <name type="scientific">Pedobacter rhodius</name>
    <dbReference type="NCBI Taxonomy" id="3004098"/>
    <lineage>
        <taxon>Bacteria</taxon>
        <taxon>Pseudomonadati</taxon>
        <taxon>Bacteroidota</taxon>
        <taxon>Sphingobacteriia</taxon>
        <taxon>Sphingobacteriales</taxon>
        <taxon>Sphingobacteriaceae</taxon>
        <taxon>Pedobacter</taxon>
    </lineage>
</organism>
<evidence type="ECO:0000259" key="4">
    <source>
        <dbReference type="PROSITE" id="PS50949"/>
    </source>
</evidence>
<keyword evidence="6" id="KW-1185">Reference proteome</keyword>
<dbReference type="InterPro" id="IPR036388">
    <property type="entry name" value="WH-like_DNA-bd_sf"/>
</dbReference>
<sequence>MTKIINRKSLAEEVAASLQEQIQDNTYKINEKLPIEPELMKIFGVGRSTLREALRILENSGTIMVRHGVGAFVTSQTSIAAPLSKQLMDASPSEVKEVREILELKIVEKAALNRTDSDIKSLKEFLKKRNNAADSGNFKEWVEADVNFHIAIAQASKNRVLTDLYKTFAEQQLKKSITATAEVPAVMNRFTFVHIELLESIINQQPESAKKLIAEMNKQL</sequence>
<comment type="caution">
    <text evidence="5">The sequence shown here is derived from an EMBL/GenBank/DDBJ whole genome shotgun (WGS) entry which is preliminary data.</text>
</comment>
<dbReference type="PRINTS" id="PR00035">
    <property type="entry name" value="HTHGNTR"/>
</dbReference>
<reference evidence="5" key="1">
    <citation type="submission" date="2022-12" db="EMBL/GenBank/DDBJ databases">
        <title>Genome sequence of SJ11.</title>
        <authorList>
            <person name="Woo H."/>
        </authorList>
    </citation>
    <scope>NUCLEOTIDE SEQUENCE</scope>
    <source>
        <strain evidence="5">SJ11</strain>
    </source>
</reference>
<accession>A0ABT4L1P7</accession>
<dbReference type="InterPro" id="IPR008920">
    <property type="entry name" value="TF_FadR/GntR_C"/>
</dbReference>
<dbReference type="InterPro" id="IPR011711">
    <property type="entry name" value="GntR_C"/>
</dbReference>
<dbReference type="CDD" id="cd07377">
    <property type="entry name" value="WHTH_GntR"/>
    <property type="match status" value="1"/>
</dbReference>
<dbReference type="PANTHER" id="PTHR43537">
    <property type="entry name" value="TRANSCRIPTIONAL REGULATOR, GNTR FAMILY"/>
    <property type="match status" value="1"/>
</dbReference>
<dbReference type="Proteomes" id="UP001144341">
    <property type="component" value="Unassembled WGS sequence"/>
</dbReference>
<dbReference type="Pfam" id="PF00392">
    <property type="entry name" value="GntR"/>
    <property type="match status" value="1"/>
</dbReference>
<dbReference type="SMART" id="SM00345">
    <property type="entry name" value="HTH_GNTR"/>
    <property type="match status" value="1"/>
</dbReference>
<protein>
    <submittedName>
        <fullName evidence="5">FadR/GntR family transcriptional regulator</fullName>
    </submittedName>
</protein>
<dbReference type="PROSITE" id="PS50949">
    <property type="entry name" value="HTH_GNTR"/>
    <property type="match status" value="1"/>
</dbReference>
<dbReference type="PANTHER" id="PTHR43537:SF47">
    <property type="entry name" value="REGULATORY PROTEIN GNTR HTH"/>
    <property type="match status" value="1"/>
</dbReference>
<dbReference type="InterPro" id="IPR000524">
    <property type="entry name" value="Tscrpt_reg_HTH_GntR"/>
</dbReference>
<gene>
    <name evidence="5" type="ORF">O0931_17450</name>
</gene>
<dbReference type="Gene3D" id="1.10.10.10">
    <property type="entry name" value="Winged helix-like DNA-binding domain superfamily/Winged helix DNA-binding domain"/>
    <property type="match status" value="1"/>
</dbReference>
<dbReference type="SUPFAM" id="SSF48008">
    <property type="entry name" value="GntR ligand-binding domain-like"/>
    <property type="match status" value="1"/>
</dbReference>